<name>D0CFP9_ACIB2</name>
<protein>
    <submittedName>
        <fullName evidence="1">Uncharacterized protein</fullName>
    </submittedName>
</protein>
<gene>
    <name evidence="1" type="ORF">HMPREF0010_03579</name>
</gene>
<dbReference type="BioCyc" id="ABAU575584-HMP:GM69-3639-MONOMER"/>
<dbReference type="Proteomes" id="UP000005740">
    <property type="component" value="Unassembled WGS sequence"/>
</dbReference>
<reference evidence="2" key="1">
    <citation type="journal article" date="2012" name="PLoS ONE">
        <title>The success of Acinetobacter species; genetic, metabolic and virulence attributes.</title>
        <authorList>
            <person name="Peleg A.Y."/>
            <person name="de Breij A."/>
            <person name="Adams M.D."/>
            <person name="Cerqueira G.M."/>
            <person name="Mocali S."/>
            <person name="Galardini M."/>
            <person name="Nibbering P.H."/>
            <person name="Earl A.M."/>
            <person name="Ward D.V."/>
            <person name="Paterson D.L."/>
            <person name="Seifert H."/>
            <person name="Dijkshoorn L."/>
        </authorList>
    </citation>
    <scope>NUCLEOTIDE SEQUENCE [LARGE SCALE GENOMIC DNA]</scope>
    <source>
        <strain evidence="2">ATCC 19606 / DSM 30007 / JCM 6841 / CCUG 19606 / CIP 70.34 / NBRC 109757 / NCIMB 12457 / NCTC 12156 / 81</strain>
    </source>
</reference>
<proteinExistence type="predicted"/>
<accession>D0CFP9</accession>
<organism evidence="1 2">
    <name type="scientific">Acinetobacter baumannii (strain ATCC 19606 / DSM 30007 / JCM 6841 / CCUG 19606 / CIP 70.34 / NBRC 109757 / NCIMB 12457 / NCTC 12156 / 81)</name>
    <dbReference type="NCBI Taxonomy" id="575584"/>
    <lineage>
        <taxon>Bacteria</taxon>
        <taxon>Pseudomonadati</taxon>
        <taxon>Pseudomonadota</taxon>
        <taxon>Gammaproteobacteria</taxon>
        <taxon>Moraxellales</taxon>
        <taxon>Moraxellaceae</taxon>
        <taxon>Acinetobacter</taxon>
        <taxon>Acinetobacter calcoaceticus/baumannii complex</taxon>
    </lineage>
</organism>
<dbReference type="AlphaFoldDB" id="D0CFP9"/>
<dbReference type="EMBL" id="GG704581">
    <property type="protein sequence ID" value="EEX01800.1"/>
    <property type="molecule type" value="Genomic_DNA"/>
</dbReference>
<sequence length="145" mass="16241">MVPMSKIIIGIDPDLEKSGVAVLGQSHFELKNLNFAEVVELFKTEQDLIKKVVIEAGWLNKKANFRSGANKSIAVNEQISRRVGENHATGKLLVQMAKHMGLAVIEVKPTKAKINSEDFKRITGWQGRTNQEQRDAGMLIWGMWV</sequence>
<evidence type="ECO:0000313" key="2">
    <source>
        <dbReference type="Proteomes" id="UP000005740"/>
    </source>
</evidence>
<evidence type="ECO:0000313" key="1">
    <source>
        <dbReference type="EMBL" id="EEX01800.1"/>
    </source>
</evidence>